<dbReference type="AlphaFoldDB" id="A0A2G1W7V7"/>
<dbReference type="RefSeq" id="WP_143549207.1">
    <property type="nucleotide sequence ID" value="NZ_NIZW01000008.1"/>
</dbReference>
<name>A0A2G1W7V7_9BACT</name>
<evidence type="ECO:0000313" key="2">
    <source>
        <dbReference type="EMBL" id="PHQ35125.1"/>
    </source>
</evidence>
<accession>A0A2G1W7V7</accession>
<keyword evidence="1" id="KW-1133">Transmembrane helix</keyword>
<dbReference type="EMBL" id="NIZW01000008">
    <property type="protein sequence ID" value="PHQ35125.1"/>
    <property type="molecule type" value="Genomic_DNA"/>
</dbReference>
<protein>
    <submittedName>
        <fullName evidence="2">Uncharacterized protein</fullName>
    </submittedName>
</protein>
<gene>
    <name evidence="2" type="ORF">CEE69_11955</name>
</gene>
<dbReference type="Proteomes" id="UP000225740">
    <property type="component" value="Unassembled WGS sequence"/>
</dbReference>
<reference evidence="2 3" key="1">
    <citation type="submission" date="2017-06" db="EMBL/GenBank/DDBJ databases">
        <title>Description of Rhodopirellula bahusiensis sp. nov.</title>
        <authorList>
            <person name="Kizina J."/>
            <person name="Harder J."/>
        </authorList>
    </citation>
    <scope>NUCLEOTIDE SEQUENCE [LARGE SCALE GENOMIC DNA]</scope>
    <source>
        <strain evidence="2 3">SWK21</strain>
    </source>
</reference>
<comment type="caution">
    <text evidence="2">The sequence shown here is derived from an EMBL/GenBank/DDBJ whole genome shotgun (WGS) entry which is preliminary data.</text>
</comment>
<keyword evidence="1" id="KW-0472">Membrane</keyword>
<keyword evidence="1" id="KW-0812">Transmembrane</keyword>
<evidence type="ECO:0000256" key="1">
    <source>
        <dbReference type="SAM" id="Phobius"/>
    </source>
</evidence>
<evidence type="ECO:0000313" key="3">
    <source>
        <dbReference type="Proteomes" id="UP000225740"/>
    </source>
</evidence>
<dbReference type="GeneID" id="90612318"/>
<sequence length="67" mass="7645">MNQSRKGIPIVQTTRAWRDNLSGYVMKPESSRMRMCFMVTVGAVIAAVIDYRLFDQSIFSAVAEMIR</sequence>
<proteinExistence type="predicted"/>
<keyword evidence="3" id="KW-1185">Reference proteome</keyword>
<organism evidence="2 3">
    <name type="scientific">Rhodopirellula bahusiensis</name>
    <dbReference type="NCBI Taxonomy" id="2014065"/>
    <lineage>
        <taxon>Bacteria</taxon>
        <taxon>Pseudomonadati</taxon>
        <taxon>Planctomycetota</taxon>
        <taxon>Planctomycetia</taxon>
        <taxon>Pirellulales</taxon>
        <taxon>Pirellulaceae</taxon>
        <taxon>Rhodopirellula</taxon>
    </lineage>
</organism>
<feature type="transmembrane region" description="Helical" evidence="1">
    <location>
        <begin position="35"/>
        <end position="54"/>
    </location>
</feature>